<dbReference type="EMBL" id="JANBUP010000491">
    <property type="protein sequence ID" value="KAJ2811261.1"/>
    <property type="molecule type" value="Genomic_DNA"/>
</dbReference>
<organism evidence="1 2">
    <name type="scientific">Coemansia furcata</name>
    <dbReference type="NCBI Taxonomy" id="417177"/>
    <lineage>
        <taxon>Eukaryota</taxon>
        <taxon>Fungi</taxon>
        <taxon>Fungi incertae sedis</taxon>
        <taxon>Zoopagomycota</taxon>
        <taxon>Kickxellomycotina</taxon>
        <taxon>Kickxellomycetes</taxon>
        <taxon>Kickxellales</taxon>
        <taxon>Kickxellaceae</taxon>
        <taxon>Coemansia</taxon>
    </lineage>
</organism>
<evidence type="ECO:0000313" key="1">
    <source>
        <dbReference type="EMBL" id="KAJ2811261.1"/>
    </source>
</evidence>
<reference evidence="1" key="1">
    <citation type="submission" date="2022-07" db="EMBL/GenBank/DDBJ databases">
        <title>Phylogenomic reconstructions and comparative analyses of Kickxellomycotina fungi.</title>
        <authorList>
            <person name="Reynolds N.K."/>
            <person name="Stajich J.E."/>
            <person name="Barry K."/>
            <person name="Grigoriev I.V."/>
            <person name="Crous P."/>
            <person name="Smith M.E."/>
        </authorList>
    </citation>
    <scope>NUCLEOTIDE SEQUENCE</scope>
    <source>
        <strain evidence="1">CBS 102833</strain>
    </source>
</reference>
<accession>A0ACC1LMD2</accession>
<protein>
    <submittedName>
        <fullName evidence="1">Uncharacterized protein</fullName>
    </submittedName>
</protein>
<comment type="caution">
    <text evidence="1">The sequence shown here is derived from an EMBL/GenBank/DDBJ whole genome shotgun (WGS) entry which is preliminary data.</text>
</comment>
<proteinExistence type="predicted"/>
<dbReference type="Proteomes" id="UP001140096">
    <property type="component" value="Unassembled WGS sequence"/>
</dbReference>
<gene>
    <name evidence="1" type="ORF">H4S07_002176</name>
</gene>
<sequence>MIRIIKKVSTLLRLPPRMESATVVLEKSLRPISIEYPTKYSLEKIRQFPPLRAWLQSLDQQADIGVSKLSIQSVDEFKSGKIGFIKLSTDAHVNNTRVPGIVFLRGPSVAVLLILRTQVSGRVASHLDTDYCIMVEQPRVAVADPALRELPAGMIDDGGCAGVSTAVREILEETGISIEGGDLVELSSVYPSPGACDESVGLYACEKVVTAEELERVRDRLGGLRGGGELITVRLVRVCDVWKETRDMKALAALYLWDQQQTK</sequence>
<keyword evidence="2" id="KW-1185">Reference proteome</keyword>
<evidence type="ECO:0000313" key="2">
    <source>
        <dbReference type="Proteomes" id="UP001140096"/>
    </source>
</evidence>
<name>A0ACC1LMD2_9FUNG</name>